<name>A0A182T4M7_9DIPT</name>
<evidence type="ECO:0000313" key="2">
    <source>
        <dbReference type="Proteomes" id="UP000075901"/>
    </source>
</evidence>
<evidence type="ECO:0000313" key="1">
    <source>
        <dbReference type="EnsemblMetazoa" id="AMAM019544-PA"/>
    </source>
</evidence>
<dbReference type="Proteomes" id="UP000075901">
    <property type="component" value="Unassembled WGS sequence"/>
</dbReference>
<organism evidence="1 2">
    <name type="scientific">Anopheles maculatus</name>
    <dbReference type="NCBI Taxonomy" id="74869"/>
    <lineage>
        <taxon>Eukaryota</taxon>
        <taxon>Metazoa</taxon>
        <taxon>Ecdysozoa</taxon>
        <taxon>Arthropoda</taxon>
        <taxon>Hexapoda</taxon>
        <taxon>Insecta</taxon>
        <taxon>Pterygota</taxon>
        <taxon>Neoptera</taxon>
        <taxon>Endopterygota</taxon>
        <taxon>Diptera</taxon>
        <taxon>Nematocera</taxon>
        <taxon>Culicoidea</taxon>
        <taxon>Culicidae</taxon>
        <taxon>Anophelinae</taxon>
        <taxon>Anopheles</taxon>
        <taxon>Anopheles maculatus group</taxon>
    </lineage>
</organism>
<dbReference type="EnsemblMetazoa" id="AMAM019544-RA">
    <property type="protein sequence ID" value="AMAM019544-PA"/>
    <property type="gene ID" value="AMAM019544"/>
</dbReference>
<reference evidence="2" key="1">
    <citation type="submission" date="2013-09" db="EMBL/GenBank/DDBJ databases">
        <title>The Genome Sequence of Anopheles maculatus species B.</title>
        <authorList>
            <consortium name="The Broad Institute Genomics Platform"/>
            <person name="Neafsey D.E."/>
            <person name="Besansky N."/>
            <person name="Howell P."/>
            <person name="Walton C."/>
            <person name="Young S.K."/>
            <person name="Zeng Q."/>
            <person name="Gargeya S."/>
            <person name="Fitzgerald M."/>
            <person name="Haas B."/>
            <person name="Abouelleil A."/>
            <person name="Allen A.W."/>
            <person name="Alvarado L."/>
            <person name="Arachchi H.M."/>
            <person name="Berlin A.M."/>
            <person name="Chapman S.B."/>
            <person name="Gainer-Dewar J."/>
            <person name="Goldberg J."/>
            <person name="Griggs A."/>
            <person name="Gujja S."/>
            <person name="Hansen M."/>
            <person name="Howarth C."/>
            <person name="Imamovic A."/>
            <person name="Ireland A."/>
            <person name="Larimer J."/>
            <person name="McCowan C."/>
            <person name="Murphy C."/>
            <person name="Pearson M."/>
            <person name="Poon T.W."/>
            <person name="Priest M."/>
            <person name="Roberts A."/>
            <person name="Saif S."/>
            <person name="Shea T."/>
            <person name="Sisk P."/>
            <person name="Sykes S."/>
            <person name="Wortman J."/>
            <person name="Nusbaum C."/>
            <person name="Birren B."/>
        </authorList>
    </citation>
    <scope>NUCLEOTIDE SEQUENCE [LARGE SCALE GENOMIC DNA]</scope>
    <source>
        <strain evidence="2">maculatus3</strain>
    </source>
</reference>
<sequence>MPNKVWINVKDPVYELAARWQQFLLKPAGVRSRIMVRTLIGSWIAMLPGYLQKETEHRPVTAADDNDEATAEPSISSSAIMLDDVRVRIEVSVMWAVNDKPTVPLRYQPQYRRHVY</sequence>
<protein>
    <submittedName>
        <fullName evidence="1">Uncharacterized protein</fullName>
    </submittedName>
</protein>
<proteinExistence type="predicted"/>
<accession>A0A182T4M7</accession>
<dbReference type="AlphaFoldDB" id="A0A182T4M7"/>
<keyword evidence="2" id="KW-1185">Reference proteome</keyword>
<dbReference type="VEuPathDB" id="VectorBase:AMAM019544"/>
<reference evidence="1" key="2">
    <citation type="submission" date="2020-05" db="UniProtKB">
        <authorList>
            <consortium name="EnsemblMetazoa"/>
        </authorList>
    </citation>
    <scope>IDENTIFICATION</scope>
    <source>
        <strain evidence="1">maculatus3</strain>
    </source>
</reference>